<dbReference type="EMBL" id="DSKA01000211">
    <property type="protein sequence ID" value="HEE18483.1"/>
    <property type="molecule type" value="Genomic_DNA"/>
</dbReference>
<dbReference type="InterPro" id="IPR036409">
    <property type="entry name" value="Aldolase_II/adducin_N_sf"/>
</dbReference>
<evidence type="ECO:0000259" key="1">
    <source>
        <dbReference type="Pfam" id="PF10120"/>
    </source>
</evidence>
<dbReference type="PANTHER" id="PTHR40730">
    <property type="entry name" value="TRANSCRIPTIONAL REGULATOR PROTEIN-LIKE PROTEIN"/>
    <property type="match status" value="1"/>
</dbReference>
<evidence type="ECO:0000313" key="3">
    <source>
        <dbReference type="EMBL" id="HEE18483.1"/>
    </source>
</evidence>
<dbReference type="SUPFAM" id="SSF53639">
    <property type="entry name" value="AraD/HMP-PK domain-like"/>
    <property type="match status" value="1"/>
</dbReference>
<dbReference type="Gene3D" id="3.40.225.10">
    <property type="entry name" value="Class II aldolase/adducin N-terminal domain"/>
    <property type="match status" value="1"/>
</dbReference>
<feature type="domain" description="Thiamine-phosphate synthase ThiN" evidence="1">
    <location>
        <begin position="15"/>
        <end position="186"/>
    </location>
</feature>
<protein>
    <submittedName>
        <fullName evidence="2">Phosphomethylpyrimidine kinase</fullName>
    </submittedName>
</protein>
<evidence type="ECO:0000313" key="4">
    <source>
        <dbReference type="EMBL" id="HFJ53921.1"/>
    </source>
</evidence>
<dbReference type="AlphaFoldDB" id="A0A7C1NP20"/>
<organism evidence="2">
    <name type="scientific">candidate division WOR-3 bacterium</name>
    <dbReference type="NCBI Taxonomy" id="2052148"/>
    <lineage>
        <taxon>Bacteria</taxon>
        <taxon>Bacteria division WOR-3</taxon>
    </lineage>
</organism>
<name>A0A7C1NP20_UNCW3</name>
<comment type="caution">
    <text evidence="2">The sequence shown here is derived from an EMBL/GenBank/DDBJ whole genome shotgun (WGS) entry which is preliminary data.</text>
</comment>
<accession>A0A7C1NP20</accession>
<evidence type="ECO:0000313" key="2">
    <source>
        <dbReference type="EMBL" id="HEA86996.1"/>
    </source>
</evidence>
<keyword evidence="2" id="KW-0418">Kinase</keyword>
<proteinExistence type="predicted"/>
<keyword evidence="2" id="KW-0808">Transferase</keyword>
<dbReference type="PANTHER" id="PTHR40730:SF4">
    <property type="entry name" value="TRANSCRIPTIONAL REGULATOR"/>
    <property type="match status" value="1"/>
</dbReference>
<dbReference type="Pfam" id="PF10120">
    <property type="entry name" value="ThiN"/>
    <property type="match status" value="1"/>
</dbReference>
<gene>
    <name evidence="3" type="ORF">ENP62_02900</name>
    <name evidence="2" type="ORF">ENP94_03185</name>
    <name evidence="4" type="ORF">ENS16_04445</name>
</gene>
<dbReference type="EMBL" id="DSLG01000004">
    <property type="protein sequence ID" value="HEA86996.1"/>
    <property type="molecule type" value="Genomic_DNA"/>
</dbReference>
<reference evidence="2" key="1">
    <citation type="journal article" date="2020" name="mSystems">
        <title>Genome- and Community-Level Interaction Insights into Carbon Utilization and Element Cycling Functions of Hydrothermarchaeota in Hydrothermal Sediment.</title>
        <authorList>
            <person name="Zhou Z."/>
            <person name="Liu Y."/>
            <person name="Xu W."/>
            <person name="Pan J."/>
            <person name="Luo Z.H."/>
            <person name="Li M."/>
        </authorList>
    </citation>
    <scope>NUCLEOTIDE SEQUENCE [LARGE SCALE GENOMIC DNA]</scope>
    <source>
        <strain evidence="3">SpSt-236</strain>
        <strain evidence="2">SpSt-265</strain>
        <strain evidence="4">SpSt-465</strain>
    </source>
</reference>
<dbReference type="InterPro" id="IPR019293">
    <property type="entry name" value="ThiN"/>
</dbReference>
<dbReference type="GO" id="GO:0016301">
    <property type="term" value="F:kinase activity"/>
    <property type="evidence" value="ECO:0007669"/>
    <property type="project" value="UniProtKB-KW"/>
</dbReference>
<sequence length="197" mass="21873">MEVFMSESDAVIQKLNQAVQLIESCAELVLLVPEVRTNIVFALPDASTPADVAAVDGRITVVNNRPKAAGPVRFGASDHLARFVLELRRFAPAVRSAVNFRWNERIRKVVEKWAGQHGFRIGIIDRSREPKELLGKDRMSVPWKVEQVLQSTGGIVPEVVSETSGWGKEPMFILLGPEPVVVAQRLVDIARIYHQSA</sequence>
<dbReference type="EMBL" id="DSTU01000005">
    <property type="protein sequence ID" value="HFJ53921.1"/>
    <property type="molecule type" value="Genomic_DNA"/>
</dbReference>